<dbReference type="Pfam" id="PF08781">
    <property type="entry name" value="DP"/>
    <property type="match status" value="1"/>
</dbReference>
<evidence type="ECO:0000256" key="4">
    <source>
        <dbReference type="ARBA" id="ARBA00022448"/>
    </source>
</evidence>
<keyword evidence="8 18" id="KW-1133">Transmembrane helix</keyword>
<feature type="transmembrane region" description="Helical" evidence="18">
    <location>
        <begin position="258"/>
        <end position="276"/>
    </location>
</feature>
<evidence type="ECO:0000256" key="15">
    <source>
        <dbReference type="RuleBase" id="RU003796"/>
    </source>
</evidence>
<dbReference type="SUPFAM" id="SSF144074">
    <property type="entry name" value="E2F-DP heterodimerization region"/>
    <property type="match status" value="1"/>
</dbReference>
<dbReference type="EMBL" id="KE664131">
    <property type="protein sequence ID" value="ERE90285.1"/>
    <property type="molecule type" value="Genomic_DNA"/>
</dbReference>
<evidence type="ECO:0000256" key="9">
    <source>
        <dbReference type="ARBA" id="ARBA00023015"/>
    </source>
</evidence>
<dbReference type="InterPro" id="IPR036388">
    <property type="entry name" value="WH-like_DNA-bd_sf"/>
</dbReference>
<keyword evidence="14 15" id="KW-0539">Nucleus</keyword>
<dbReference type="PANTHER" id="PTHR16254:SF14">
    <property type="entry name" value="TRANSMEMBRANE AND COILED-COIL DOMAIN-CONTAINING PROTEIN 3"/>
    <property type="match status" value="1"/>
</dbReference>
<dbReference type="Pfam" id="PF02319">
    <property type="entry name" value="WHD_E2F_TDP"/>
    <property type="match status" value="1"/>
</dbReference>
<evidence type="ECO:0000256" key="6">
    <source>
        <dbReference type="ARBA" id="ARBA00022692"/>
    </source>
</evidence>
<evidence type="ECO:0000256" key="8">
    <source>
        <dbReference type="ARBA" id="ARBA00022989"/>
    </source>
</evidence>
<evidence type="ECO:0000256" key="19">
    <source>
        <dbReference type="SAM" id="SignalP"/>
    </source>
</evidence>
<evidence type="ECO:0000256" key="1">
    <source>
        <dbReference type="ARBA" id="ARBA00004123"/>
    </source>
</evidence>
<dbReference type="GO" id="GO:0015386">
    <property type="term" value="F:potassium:proton antiporter activity"/>
    <property type="evidence" value="ECO:0007669"/>
    <property type="project" value="InterPro"/>
</dbReference>
<dbReference type="InterPro" id="IPR045158">
    <property type="entry name" value="KEA4/5/6-like"/>
</dbReference>
<dbReference type="SMART" id="SM01372">
    <property type="entry name" value="E2F_TDP"/>
    <property type="match status" value="1"/>
</dbReference>
<reference evidence="23" key="1">
    <citation type="journal article" date="2013" name="Nat. Biotechnol.">
        <title>Chinese hamster genome sequenced from sorted chromosomes.</title>
        <authorList>
            <person name="Brinkrolf K."/>
            <person name="Rupp O."/>
            <person name="Laux H."/>
            <person name="Kollin F."/>
            <person name="Ernst W."/>
            <person name="Linke B."/>
            <person name="Kofler R."/>
            <person name="Romand S."/>
            <person name="Hesse F."/>
            <person name="Budach W.E."/>
            <person name="Galosy S."/>
            <person name="Muller D."/>
            <person name="Noll T."/>
            <person name="Wienberg J."/>
            <person name="Jostock T."/>
            <person name="Leonard M."/>
            <person name="Grillari J."/>
            <person name="Tauch A."/>
            <person name="Goesmann A."/>
            <person name="Helk B."/>
            <person name="Mott J.E."/>
            <person name="Puhler A."/>
            <person name="Borth N."/>
        </authorList>
    </citation>
    <scope>NUCLEOTIDE SEQUENCE [LARGE SCALE GENOMIC DNA]</scope>
    <source>
        <strain evidence="23">17A/GY</strain>
    </source>
</reference>
<evidence type="ECO:0000256" key="14">
    <source>
        <dbReference type="ARBA" id="ARBA00023242"/>
    </source>
</evidence>
<feature type="transmembrane region" description="Helical" evidence="18">
    <location>
        <begin position="518"/>
        <end position="539"/>
    </location>
</feature>
<dbReference type="InterPro" id="IPR038770">
    <property type="entry name" value="Na+/solute_symporter_sf"/>
</dbReference>
<evidence type="ECO:0000256" key="17">
    <source>
        <dbReference type="SAM" id="MobiDB-lite"/>
    </source>
</evidence>
<keyword evidence="11 15" id="KW-0238">DNA-binding</keyword>
<evidence type="ECO:0000256" key="18">
    <source>
        <dbReference type="SAM" id="Phobius"/>
    </source>
</evidence>
<feature type="transmembrane region" description="Helical" evidence="18">
    <location>
        <begin position="578"/>
        <end position="597"/>
    </location>
</feature>
<feature type="region of interest" description="Disordered" evidence="17">
    <location>
        <begin position="724"/>
        <end position="760"/>
    </location>
</feature>
<dbReference type="Gene3D" id="1.10.10.10">
    <property type="entry name" value="Winged helix-like DNA-binding domain superfamily/Winged helix DNA-binding domain"/>
    <property type="match status" value="1"/>
</dbReference>
<feature type="transmembrane region" description="Helical" evidence="18">
    <location>
        <begin position="491"/>
        <end position="511"/>
    </location>
</feature>
<feature type="signal peptide" evidence="19">
    <location>
        <begin position="1"/>
        <end position="23"/>
    </location>
</feature>
<evidence type="ECO:0000313" key="23">
    <source>
        <dbReference type="Proteomes" id="UP000030759"/>
    </source>
</evidence>
<dbReference type="InterPro" id="IPR003316">
    <property type="entry name" value="E2F_WHTH_DNA-bd_dom"/>
</dbReference>
<feature type="transmembrane region" description="Helical" evidence="18">
    <location>
        <begin position="393"/>
        <end position="415"/>
    </location>
</feature>
<keyword evidence="7 19" id="KW-0732">Signal</keyword>
<name>A0A061IL98_CRIGR</name>
<dbReference type="InterPro" id="IPR037241">
    <property type="entry name" value="E2F-DP_heterodim"/>
</dbReference>
<dbReference type="Gene3D" id="1.20.1530.20">
    <property type="match status" value="1"/>
</dbReference>
<feature type="compositionally biased region" description="Acidic residues" evidence="17">
    <location>
        <begin position="1040"/>
        <end position="1056"/>
    </location>
</feature>
<keyword evidence="9 15" id="KW-0805">Transcription regulation</keyword>
<evidence type="ECO:0000256" key="12">
    <source>
        <dbReference type="ARBA" id="ARBA00023136"/>
    </source>
</evidence>
<protein>
    <submittedName>
        <fullName evidence="22">Transmembrane and coiled-coil domain-containing protein 3</fullName>
    </submittedName>
</protein>
<evidence type="ECO:0000256" key="5">
    <source>
        <dbReference type="ARBA" id="ARBA00022449"/>
    </source>
</evidence>
<keyword evidence="4" id="KW-0813">Transport</keyword>
<dbReference type="Pfam" id="PF00999">
    <property type="entry name" value="Na_H_Exchanger"/>
    <property type="match status" value="1"/>
</dbReference>
<keyword evidence="12 18" id="KW-0472">Membrane</keyword>
<dbReference type="PANTHER" id="PTHR16254">
    <property type="entry name" value="POTASSIUM/PROTON ANTIPORTER-RELATED"/>
    <property type="match status" value="1"/>
</dbReference>
<feature type="chain" id="PRO_5001601059" evidence="19">
    <location>
        <begin position="24"/>
        <end position="1056"/>
    </location>
</feature>
<dbReference type="InterPro" id="IPR014889">
    <property type="entry name" value="Transc_factor_DP_C"/>
</dbReference>
<keyword evidence="5" id="KW-0050">Antiport</keyword>
<dbReference type="InterPro" id="IPR038168">
    <property type="entry name" value="TF_DP_C_sf"/>
</dbReference>
<dbReference type="InterPro" id="IPR036390">
    <property type="entry name" value="WH_DNA-bd_sf"/>
</dbReference>
<dbReference type="GO" id="GO:0005634">
    <property type="term" value="C:nucleus"/>
    <property type="evidence" value="ECO:0007669"/>
    <property type="project" value="UniProtKB-SubCell"/>
</dbReference>
<dbReference type="Gene3D" id="1.20.140.80">
    <property type="entry name" value="Transcription factor DP"/>
    <property type="match status" value="1"/>
</dbReference>
<gene>
    <name evidence="22" type="ORF">H671_1g1765</name>
</gene>
<evidence type="ECO:0000256" key="7">
    <source>
        <dbReference type="ARBA" id="ARBA00022729"/>
    </source>
</evidence>
<evidence type="ECO:0000259" key="20">
    <source>
        <dbReference type="SMART" id="SM01138"/>
    </source>
</evidence>
<sequence>MKVLDESLFWMLLPFFHLIASAAEHEEVAKHAIKLHRGKGATATQRKQWVLDSCRRLTGLLRQKNVVLNKLKNAIRAVEKDASLSGEEKLFQVHTFEIFQKELNESENSVFQAIYGLQRALQGDYRDVVNMKESSKQRLEALREAAIKEETEYVELLAAEKHQVEALKNMQHQNKSLSMLDEILEDVRKAADRLEEEIEEHAFDDNKSDIVTIGMLSLPCGWLCTTIGLPTMFGYIICGVLLGPSGLNSIKSIVQVETLGEFGVFFTLFLVGLEFSPEKLRKVWRISLQGPCYMTLLMIAFGLWWGHLLRIRPTQSVFISTCLSLSSTPLVSRFLMGSVRGDKEAGDIDYSTVLLGMLVMQDVQLGLFIAVMPTLIQAGASTSSSIVMEVLRILFLIGQILFSLAAVFLLCLIIKTYLIGPYHRKLRVESKGSKEILILGLSAFIFLMLTVTELLDVSMELGCFLAGALISSQGHVVTEEIMAYIEPIRDFLAIIFFASIGLHVFPTFVIYELTVLVFLTLSVVVMKFVLAVLVLSLILPRSSQYIKWIVSAGLAQVSEFSFVLGSRARRAGIISREVYLLILSVTTLSLLLAPVLWKAAITKCVPRPERSEDNGNSGLYVGQSQLVDQPMLQEQMTPEVTVAPRRLASQASLIEANGELKVFIDQNLSPGKGVVSLVAVHPSTVNTLGKQLLPKTFGQSNVNITQQVVIGTPQRPAASNTIVVGSPHTPNTHFVSQNQPSDSSPWSAGKRNRKGEKNGKGLRHFSMKVCEKVQRKGTTSYNEVADELVAEFSAADNHILPNESAYDQKNIRRRVYDALNVLMAMNIISKEKKEIKWIGLPTNSAQECQNLEVERQRRLERIKQKQSQLQELILQQIAFKNLVQRNRQAEQQARRPPPPNSVIHLPFIIVNTSRKTVIDCSISNDKFEYLFNFDNTFEIHDDIEVLKRMGMACGLESGNCSAEDLKVARSLVPKALEPYVTEMAQGSIGGVFVTTTGSTSNGTRLSASDLSNGADGMLATSSNGSQYSGSRVETPVSYVGEDDDDDDDFNENDEED</sequence>
<dbReference type="SMART" id="SM01138">
    <property type="entry name" value="DP"/>
    <property type="match status" value="1"/>
</dbReference>
<feature type="compositionally biased region" description="Polar residues" evidence="17">
    <location>
        <begin position="724"/>
        <end position="746"/>
    </location>
</feature>
<evidence type="ECO:0000256" key="11">
    <source>
        <dbReference type="ARBA" id="ARBA00023125"/>
    </source>
</evidence>
<organism evidence="22 23">
    <name type="scientific">Cricetulus griseus</name>
    <name type="common">Chinese hamster</name>
    <name type="synonym">Cricetulus barabensis griseus</name>
    <dbReference type="NCBI Taxonomy" id="10029"/>
    <lineage>
        <taxon>Eukaryota</taxon>
        <taxon>Metazoa</taxon>
        <taxon>Chordata</taxon>
        <taxon>Craniata</taxon>
        <taxon>Vertebrata</taxon>
        <taxon>Euteleostomi</taxon>
        <taxon>Mammalia</taxon>
        <taxon>Eutheria</taxon>
        <taxon>Euarchontoglires</taxon>
        <taxon>Glires</taxon>
        <taxon>Rodentia</taxon>
        <taxon>Myomorpha</taxon>
        <taxon>Muroidea</taxon>
        <taxon>Cricetidae</taxon>
        <taxon>Cricetinae</taxon>
        <taxon>Cricetulus</taxon>
    </lineage>
</organism>
<dbReference type="GO" id="GO:0003677">
    <property type="term" value="F:DNA binding"/>
    <property type="evidence" value="ECO:0007669"/>
    <property type="project" value="UniProtKB-KW"/>
</dbReference>
<evidence type="ECO:0000256" key="10">
    <source>
        <dbReference type="ARBA" id="ARBA00023065"/>
    </source>
</evidence>
<feature type="domain" description="E2F/DP family winged-helix DNA-binding" evidence="21">
    <location>
        <begin position="757"/>
        <end position="839"/>
    </location>
</feature>
<dbReference type="FunFam" id="1.20.140.80:FF:000001">
    <property type="entry name" value="Transcription factor"/>
    <property type="match status" value="1"/>
</dbReference>
<feature type="region of interest" description="Disordered" evidence="17">
    <location>
        <begin position="1016"/>
        <end position="1056"/>
    </location>
</feature>
<evidence type="ECO:0000259" key="21">
    <source>
        <dbReference type="SMART" id="SM01372"/>
    </source>
</evidence>
<feature type="domain" description="Transcription factor DP C-terminal" evidence="20">
    <location>
        <begin position="846"/>
        <end position="990"/>
    </location>
</feature>
<feature type="transmembrane region" description="Helical" evidence="18">
    <location>
        <begin position="436"/>
        <end position="455"/>
    </location>
</feature>
<evidence type="ECO:0000256" key="16">
    <source>
        <dbReference type="SAM" id="Coils"/>
    </source>
</evidence>
<keyword evidence="6 18" id="KW-0812">Transmembrane</keyword>
<keyword evidence="10" id="KW-0406">Ion transport</keyword>
<evidence type="ECO:0000256" key="2">
    <source>
        <dbReference type="ARBA" id="ARBA00004141"/>
    </source>
</evidence>
<feature type="compositionally biased region" description="Basic residues" evidence="17">
    <location>
        <begin position="750"/>
        <end position="760"/>
    </location>
</feature>
<dbReference type="FunFam" id="1.10.10.10:FF:000047">
    <property type="entry name" value="Transcription factor"/>
    <property type="match status" value="1"/>
</dbReference>
<dbReference type="InterPro" id="IPR006153">
    <property type="entry name" value="Cation/H_exchanger_TM"/>
</dbReference>
<evidence type="ECO:0000256" key="3">
    <source>
        <dbReference type="ARBA" id="ARBA00010940"/>
    </source>
</evidence>
<feature type="coiled-coil region" evidence="16">
    <location>
        <begin position="132"/>
        <end position="204"/>
    </location>
</feature>
<evidence type="ECO:0000313" key="22">
    <source>
        <dbReference type="EMBL" id="ERE90285.1"/>
    </source>
</evidence>
<proteinExistence type="inferred from homology"/>
<evidence type="ECO:0000256" key="13">
    <source>
        <dbReference type="ARBA" id="ARBA00023163"/>
    </source>
</evidence>
<comment type="subcellular location">
    <subcellularLocation>
        <location evidence="2">Membrane</location>
        <topology evidence="2">Multi-pass membrane protein</topology>
    </subcellularLocation>
    <subcellularLocation>
        <location evidence="1 15">Nucleus</location>
    </subcellularLocation>
</comment>
<dbReference type="AlphaFoldDB" id="A0A061IL98"/>
<dbReference type="GO" id="GO:0016020">
    <property type="term" value="C:membrane"/>
    <property type="evidence" value="ECO:0007669"/>
    <property type="project" value="UniProtKB-SubCell"/>
</dbReference>
<accession>A0A061IL98</accession>
<dbReference type="SUPFAM" id="SSF46785">
    <property type="entry name" value="Winged helix' DNA-binding domain"/>
    <property type="match status" value="1"/>
</dbReference>
<dbReference type="CDD" id="cd14458">
    <property type="entry name" value="DP_DD"/>
    <property type="match status" value="1"/>
</dbReference>
<feature type="compositionally biased region" description="Polar residues" evidence="17">
    <location>
        <begin position="1019"/>
        <end position="1031"/>
    </location>
</feature>
<dbReference type="GO" id="GO:0005667">
    <property type="term" value="C:transcription regulator complex"/>
    <property type="evidence" value="ECO:0007669"/>
    <property type="project" value="InterPro"/>
</dbReference>
<dbReference type="GO" id="GO:0006355">
    <property type="term" value="P:regulation of DNA-templated transcription"/>
    <property type="evidence" value="ECO:0007669"/>
    <property type="project" value="InterPro"/>
</dbReference>
<keyword evidence="13 15" id="KW-0804">Transcription</keyword>
<feature type="transmembrane region" description="Helical" evidence="18">
    <location>
        <begin position="288"/>
        <end position="305"/>
    </location>
</feature>
<comment type="similarity">
    <text evidence="3 15">Belongs to the E2F/DP family.</text>
</comment>
<keyword evidence="16" id="KW-0175">Coiled coil</keyword>
<dbReference type="Proteomes" id="UP000030759">
    <property type="component" value="Unassembled WGS sequence"/>
</dbReference>